<evidence type="ECO:0000313" key="2">
    <source>
        <dbReference type="Proteomes" id="UP001366085"/>
    </source>
</evidence>
<dbReference type="EMBL" id="JBBDGN010000002">
    <property type="protein sequence ID" value="MEJ1090694.1"/>
    <property type="molecule type" value="Genomic_DNA"/>
</dbReference>
<dbReference type="Proteomes" id="UP001366085">
    <property type="component" value="Unassembled WGS sequence"/>
</dbReference>
<protein>
    <submittedName>
        <fullName evidence="1">Uncharacterized protein</fullName>
    </submittedName>
</protein>
<keyword evidence="2" id="KW-1185">Reference proteome</keyword>
<sequence>MTTTAIQPVHPDDYVSDIAVEIGLALREMLEDRYAGKIRQRLRDSPLTTVPGHTIFVPSAESLHSTPESSTTTEAAARILPIVIRDLRRQLDDAGVTEASDCWDFAYTWDGHGLFGDCQFVELGFRFDAYIEVFPRA</sequence>
<name>A0ABU8LIM3_9MICO</name>
<organism evidence="1 2">
    <name type="scientific">Microbacterium istanbulense</name>
    <dbReference type="NCBI Taxonomy" id="3122049"/>
    <lineage>
        <taxon>Bacteria</taxon>
        <taxon>Bacillati</taxon>
        <taxon>Actinomycetota</taxon>
        <taxon>Actinomycetes</taxon>
        <taxon>Micrococcales</taxon>
        <taxon>Microbacteriaceae</taxon>
        <taxon>Microbacterium</taxon>
    </lineage>
</organism>
<gene>
    <name evidence="1" type="ORF">WDU93_03225</name>
</gene>
<proteinExistence type="predicted"/>
<evidence type="ECO:0000313" key="1">
    <source>
        <dbReference type="EMBL" id="MEJ1090694.1"/>
    </source>
</evidence>
<dbReference type="RefSeq" id="WP_337317393.1">
    <property type="nucleotide sequence ID" value="NZ_JBBDGN010000002.1"/>
</dbReference>
<reference evidence="1 2" key="1">
    <citation type="submission" date="2024-02" db="EMBL/GenBank/DDBJ databases">
        <authorList>
            <person name="Saticioglu I.B."/>
        </authorList>
    </citation>
    <scope>NUCLEOTIDE SEQUENCE [LARGE SCALE GENOMIC DNA]</scope>
    <source>
        <strain evidence="1 2">Mu-43</strain>
    </source>
</reference>
<comment type="caution">
    <text evidence="1">The sequence shown here is derived from an EMBL/GenBank/DDBJ whole genome shotgun (WGS) entry which is preliminary data.</text>
</comment>
<accession>A0ABU8LIM3</accession>